<sequence length="48" mass="5951">MRDRHHFYVTTKIYLFYYFDTPPECKPLTIFISGVYVLRLYIDRVDMI</sequence>
<dbReference type="STRING" id="575788.VS_II0793"/>
<evidence type="ECO:0000313" key="1">
    <source>
        <dbReference type="EMBL" id="CAV26540.1"/>
    </source>
</evidence>
<organism evidence="1 2">
    <name type="scientific">Vibrio atlanticus (strain LGP32)</name>
    <name type="common">Vibrio splendidus (strain Mel32)</name>
    <dbReference type="NCBI Taxonomy" id="575788"/>
    <lineage>
        <taxon>Bacteria</taxon>
        <taxon>Pseudomonadati</taxon>
        <taxon>Pseudomonadota</taxon>
        <taxon>Gammaproteobacteria</taxon>
        <taxon>Vibrionales</taxon>
        <taxon>Vibrionaceae</taxon>
        <taxon>Vibrio</taxon>
    </lineage>
</organism>
<dbReference type="HOGENOM" id="CLU_216518_0_0_6"/>
<protein>
    <submittedName>
        <fullName evidence="1">Uncharacterized protein</fullName>
    </submittedName>
</protein>
<dbReference type="KEGG" id="vsp:VS_II0793"/>
<evidence type="ECO:0000313" key="2">
    <source>
        <dbReference type="Proteomes" id="UP000009100"/>
    </source>
</evidence>
<reference evidence="1 2" key="1">
    <citation type="submission" date="2009-02" db="EMBL/GenBank/DDBJ databases">
        <title>Vibrio splendidus str. LGP32 complete genome.</title>
        <authorList>
            <person name="Mazel D."/>
            <person name="Le Roux F."/>
        </authorList>
    </citation>
    <scope>NUCLEOTIDE SEQUENCE [LARGE SCALE GENOMIC DNA]</scope>
    <source>
        <strain evidence="1 2">LGP32</strain>
    </source>
</reference>
<dbReference type="Proteomes" id="UP000009100">
    <property type="component" value="Chromosome 2"/>
</dbReference>
<proteinExistence type="predicted"/>
<dbReference type="AlphaFoldDB" id="B7VSH6"/>
<name>B7VSH6_VIBA3</name>
<gene>
    <name evidence="1" type="ordered locus">VS_II0793</name>
</gene>
<accession>B7VSH6</accession>
<dbReference type="EMBL" id="FM954973">
    <property type="protein sequence ID" value="CAV26540.1"/>
    <property type="molecule type" value="Genomic_DNA"/>
</dbReference>